<dbReference type="Proteomes" id="UP000199035">
    <property type="component" value="Unassembled WGS sequence"/>
</dbReference>
<dbReference type="InterPro" id="IPR052932">
    <property type="entry name" value="OprB_Porin"/>
</dbReference>
<evidence type="ECO:0000256" key="1">
    <source>
        <dbReference type="ARBA" id="ARBA00008769"/>
    </source>
</evidence>
<dbReference type="Gene3D" id="2.40.160.180">
    <property type="entry name" value="Carbohydrate-selective porin OprB"/>
    <property type="match status" value="1"/>
</dbReference>
<gene>
    <name evidence="3" type="ORF">SAMN05421643_14111</name>
</gene>
<dbReference type="Pfam" id="PF04966">
    <property type="entry name" value="OprB"/>
    <property type="match status" value="1"/>
</dbReference>
<dbReference type="GO" id="GO:0008643">
    <property type="term" value="P:carbohydrate transport"/>
    <property type="evidence" value="ECO:0007669"/>
    <property type="project" value="InterPro"/>
</dbReference>
<keyword evidence="4" id="KW-1185">Reference proteome</keyword>
<protein>
    <submittedName>
        <fullName evidence="3">Porin</fullName>
    </submittedName>
</protein>
<dbReference type="InterPro" id="IPR007049">
    <property type="entry name" value="Carb-sel_porin_OprB"/>
</dbReference>
<dbReference type="STRING" id="595670.SAMN05421643_14111"/>
<evidence type="ECO:0000313" key="3">
    <source>
        <dbReference type="EMBL" id="SDY86088.1"/>
    </source>
</evidence>
<dbReference type="RefSeq" id="WP_092692818.1">
    <property type="nucleotide sequence ID" value="NZ_FNPK01000041.1"/>
</dbReference>
<comment type="similarity">
    <text evidence="1 2">Belongs to the OprB family.</text>
</comment>
<reference evidence="4" key="1">
    <citation type="submission" date="2016-10" db="EMBL/GenBank/DDBJ databases">
        <authorList>
            <person name="Varghese N."/>
            <person name="Submissions S."/>
        </authorList>
    </citation>
    <scope>NUCLEOTIDE SEQUENCE [LARGE SCALE GENOMIC DNA]</scope>
    <source>
        <strain evidence="4">ANC 5109</strain>
    </source>
</reference>
<dbReference type="PANTHER" id="PTHR37944">
    <property type="entry name" value="PORIN B"/>
    <property type="match status" value="1"/>
</dbReference>
<evidence type="ECO:0000256" key="2">
    <source>
        <dbReference type="RuleBase" id="RU363072"/>
    </source>
</evidence>
<dbReference type="EMBL" id="FNPK01000041">
    <property type="protein sequence ID" value="SDY86088.1"/>
    <property type="molecule type" value="Genomic_DNA"/>
</dbReference>
<keyword evidence="2" id="KW-0732">Signal</keyword>
<dbReference type="GO" id="GO:0015288">
    <property type="term" value="F:porin activity"/>
    <property type="evidence" value="ECO:0007669"/>
    <property type="project" value="InterPro"/>
</dbReference>
<name>A0A1H3NB56_9GAMM</name>
<dbReference type="PANTHER" id="PTHR37944:SF1">
    <property type="entry name" value="PORIN B"/>
    <property type="match status" value="1"/>
</dbReference>
<organism evidence="3 4">
    <name type="scientific">Acinetobacter kyonggiensis</name>
    <dbReference type="NCBI Taxonomy" id="595670"/>
    <lineage>
        <taxon>Bacteria</taxon>
        <taxon>Pseudomonadati</taxon>
        <taxon>Pseudomonadota</taxon>
        <taxon>Gammaproteobacteria</taxon>
        <taxon>Moraxellales</taxon>
        <taxon>Moraxellaceae</taxon>
        <taxon>Acinetobacter</taxon>
    </lineage>
</organism>
<dbReference type="InterPro" id="IPR038673">
    <property type="entry name" value="OprB_sf"/>
</dbReference>
<dbReference type="AlphaFoldDB" id="A0A1H3NB56"/>
<feature type="chain" id="PRO_5011328423" evidence="2">
    <location>
        <begin position="23"/>
        <end position="439"/>
    </location>
</feature>
<sequence length="439" mass="49110">MQHFFKLSLLSVALLGSQFASANEFWSQDRQWLLGDWNGERKQLEDQGYKFTTSIMSQAATNLAGGYNDDNTLENAGQLTLGATFDLNKIAGWENTTAAIMMTKRDGNSLTLERIKDPRSSALGNTQEIYGRGKIWRLTQAWVKTGFADNTVQFKIGRMGMSDDFNSSQCEFQNLLLCGGQLGKSIGSIWYNWPVGLWGANVKYQFAPEWTLGLGAYEVNPDNVKTQSDSDGFNLDMNNVEGATIPVELAWKPKLSMFDGLPGEYKLGALYSTAEAKDVKTTGKVHDGKQSFWLNAQQQLTQQGADPKRGLYVSFNGVINDKATTTVQSTQQIALWYKGPLENRPNDSVGFGLANYVVNERVQDRQISTNQSRGYDSYDAFASDYIPIQRDELNVELNYTYQWSPAVMLRPNLQYIHQPAGVKEVDDAWVAGLSMRVNF</sequence>
<accession>A0A1H3NB56</accession>
<feature type="signal peptide" evidence="2">
    <location>
        <begin position="1"/>
        <end position="22"/>
    </location>
</feature>
<dbReference type="GO" id="GO:0016020">
    <property type="term" value="C:membrane"/>
    <property type="evidence" value="ECO:0007669"/>
    <property type="project" value="InterPro"/>
</dbReference>
<proteinExistence type="inferred from homology"/>
<evidence type="ECO:0000313" key="4">
    <source>
        <dbReference type="Proteomes" id="UP000199035"/>
    </source>
</evidence>